<dbReference type="Pfam" id="PF00295">
    <property type="entry name" value="Glyco_hydro_28"/>
    <property type="match status" value="2"/>
</dbReference>
<reference evidence="7 8" key="1">
    <citation type="journal article" date="2021" name="Hortic Res">
        <title>The domestication of Cucurbita argyrosperma as revealed by the genome of its wild relative.</title>
        <authorList>
            <person name="Barrera-Redondo J."/>
            <person name="Sanchez-de la Vega G."/>
            <person name="Aguirre-Liguori J.A."/>
            <person name="Castellanos-Morales G."/>
            <person name="Gutierrez-Guerrero Y.T."/>
            <person name="Aguirre-Dugua X."/>
            <person name="Aguirre-Planter E."/>
            <person name="Tenaillon M.I."/>
            <person name="Lira-Saade R."/>
            <person name="Eguiarte L.E."/>
        </authorList>
    </citation>
    <scope>NUCLEOTIDE SEQUENCE [LARGE SCALE GENOMIC DNA]</scope>
    <source>
        <strain evidence="7">JBR-2021</strain>
    </source>
</reference>
<accession>A0AAV6M7Z3</accession>
<evidence type="ECO:0000256" key="1">
    <source>
        <dbReference type="ARBA" id="ARBA00004613"/>
    </source>
</evidence>
<dbReference type="GO" id="GO:0071555">
    <property type="term" value="P:cell wall organization"/>
    <property type="evidence" value="ECO:0007669"/>
    <property type="project" value="UniProtKB-KW"/>
</dbReference>
<keyword evidence="3" id="KW-0961">Cell wall biogenesis/degradation</keyword>
<comment type="similarity">
    <text evidence="5">Belongs to the glycosyl hydrolase 28 family.</text>
</comment>
<organism evidence="7 8">
    <name type="scientific">Cucurbita argyrosperma subsp. sororia</name>
    <dbReference type="NCBI Taxonomy" id="37648"/>
    <lineage>
        <taxon>Eukaryota</taxon>
        <taxon>Viridiplantae</taxon>
        <taxon>Streptophyta</taxon>
        <taxon>Embryophyta</taxon>
        <taxon>Tracheophyta</taxon>
        <taxon>Spermatophyta</taxon>
        <taxon>Magnoliopsida</taxon>
        <taxon>eudicotyledons</taxon>
        <taxon>Gunneridae</taxon>
        <taxon>Pentapetalae</taxon>
        <taxon>rosids</taxon>
        <taxon>fabids</taxon>
        <taxon>Cucurbitales</taxon>
        <taxon>Cucurbitaceae</taxon>
        <taxon>Cucurbiteae</taxon>
        <taxon>Cucurbita</taxon>
    </lineage>
</organism>
<dbReference type="InterPro" id="IPR000743">
    <property type="entry name" value="Glyco_hydro_28"/>
</dbReference>
<comment type="subcellular location">
    <subcellularLocation>
        <location evidence="1">Secreted</location>
    </subcellularLocation>
</comment>
<evidence type="ECO:0000313" key="7">
    <source>
        <dbReference type="EMBL" id="KAG6576844.1"/>
    </source>
</evidence>
<dbReference type="PROSITE" id="PS00502">
    <property type="entry name" value="POLYGALACTURONASE"/>
    <property type="match status" value="1"/>
</dbReference>
<evidence type="ECO:0000256" key="4">
    <source>
        <dbReference type="PROSITE-ProRule" id="PRU10052"/>
    </source>
</evidence>
<gene>
    <name evidence="7" type="ORF">SDJN03_24418</name>
</gene>
<feature type="active site" evidence="4">
    <location>
        <position position="205"/>
    </location>
</feature>
<sequence length="359" mass="39162">MKLIFVSGFIFFTVILSSWTVLASSSFNVLDYGAAGNGETDDTEAFVKAWKDVCEATDDIPTLQVPATKIYLLNPITFEGPCKSEQVNFELKGTLMAPSKDAWPNDNDKWIQFVDIDGLTINGGGKIERPSAKNHISINFCNDVTVSDIHVNAPEDSPNTDGIDISRSTNVIIQNSFMLTGDDCIAINNGSSYITIKGVTCGPGHGISVGSLGEDGQFNSVENIYVSDTLLKGTQNGVRIKTWESGYGYARNITFEQITFEDVKNPIIIDQYYTSFASTRENKEMGIKVSDVTYRGVNGTSADENVITFKCSQASCTNIILDHVDIQMSNPDDEAKVFCQNVIGKAKSVVPIVPCLSEF</sequence>
<keyword evidence="5" id="KW-0378">Hydrolase</keyword>
<dbReference type="PANTHER" id="PTHR31375">
    <property type="match status" value="1"/>
</dbReference>
<dbReference type="SMART" id="SM00710">
    <property type="entry name" value="PbH1"/>
    <property type="match status" value="5"/>
</dbReference>
<keyword evidence="2" id="KW-0964">Secreted</keyword>
<keyword evidence="8" id="KW-1185">Reference proteome</keyword>
<proteinExistence type="inferred from homology"/>
<keyword evidence="6" id="KW-0732">Signal</keyword>
<dbReference type="Proteomes" id="UP000685013">
    <property type="component" value="Chromosome 16"/>
</dbReference>
<evidence type="ECO:0000256" key="6">
    <source>
        <dbReference type="SAM" id="SignalP"/>
    </source>
</evidence>
<feature type="non-terminal residue" evidence="7">
    <location>
        <position position="1"/>
    </location>
</feature>
<comment type="caution">
    <text evidence="7">The sequence shown here is derived from an EMBL/GenBank/DDBJ whole genome shotgun (WGS) entry which is preliminary data.</text>
</comment>
<dbReference type="GO" id="GO:0004650">
    <property type="term" value="F:polygalacturonase activity"/>
    <property type="evidence" value="ECO:0007669"/>
    <property type="project" value="InterPro"/>
</dbReference>
<feature type="signal peptide" evidence="6">
    <location>
        <begin position="1"/>
        <end position="23"/>
    </location>
</feature>
<dbReference type="GO" id="GO:0005975">
    <property type="term" value="P:carbohydrate metabolic process"/>
    <property type="evidence" value="ECO:0007669"/>
    <property type="project" value="InterPro"/>
</dbReference>
<feature type="chain" id="PRO_5043697661" evidence="6">
    <location>
        <begin position="24"/>
        <end position="359"/>
    </location>
</feature>
<keyword evidence="5" id="KW-0326">Glycosidase</keyword>
<evidence type="ECO:0000256" key="3">
    <source>
        <dbReference type="ARBA" id="ARBA00023316"/>
    </source>
</evidence>
<dbReference type="GO" id="GO:0005576">
    <property type="term" value="C:extracellular region"/>
    <property type="evidence" value="ECO:0007669"/>
    <property type="project" value="UniProtKB-SubCell"/>
</dbReference>
<evidence type="ECO:0000313" key="8">
    <source>
        <dbReference type="Proteomes" id="UP000685013"/>
    </source>
</evidence>
<evidence type="ECO:0000256" key="5">
    <source>
        <dbReference type="RuleBase" id="RU361169"/>
    </source>
</evidence>
<dbReference type="AlphaFoldDB" id="A0AAV6M7Z3"/>
<dbReference type="EMBL" id="JAGKQH010000016">
    <property type="protein sequence ID" value="KAG6576844.1"/>
    <property type="molecule type" value="Genomic_DNA"/>
</dbReference>
<evidence type="ECO:0000256" key="2">
    <source>
        <dbReference type="ARBA" id="ARBA00022525"/>
    </source>
</evidence>
<dbReference type="InterPro" id="IPR006626">
    <property type="entry name" value="PbH1"/>
</dbReference>
<protein>
    <submittedName>
        <fullName evidence="7">Polygalacturonase</fullName>
    </submittedName>
</protein>
<name>A0AAV6M7Z3_9ROSI</name>